<dbReference type="AlphaFoldDB" id="H0UM29"/>
<sequence>MDNKTQSILLGVIAAVVLICGAVYLDGQYEEHRKAELRHENYKRAAEVDVKSPGVKHSWE</sequence>
<keyword evidence="1" id="KW-1133">Transmembrane helix</keyword>
<evidence type="ECO:0000313" key="2">
    <source>
        <dbReference type="EMBL" id="EHM13605.1"/>
    </source>
</evidence>
<reference evidence="2 3" key="1">
    <citation type="submission" date="2011-11" db="EMBL/GenBank/DDBJ databases">
        <title>The Noncontiguous Finished genome of Jonquetella anthropi DSM 22815.</title>
        <authorList>
            <consortium name="US DOE Joint Genome Institute (JGI-PGF)"/>
            <person name="Lucas S."/>
            <person name="Copeland A."/>
            <person name="Lapidus A."/>
            <person name="Glavina del Rio T."/>
            <person name="Dalin E."/>
            <person name="Tice H."/>
            <person name="Bruce D."/>
            <person name="Goodwin L."/>
            <person name="Pitluck S."/>
            <person name="Peters L."/>
            <person name="Mikhailova N."/>
            <person name="Held B."/>
            <person name="Kyrpides N."/>
            <person name="Mavromatis K."/>
            <person name="Ivanova N."/>
            <person name="Markowitz V."/>
            <person name="Cheng J.-F."/>
            <person name="Hugenholtz P."/>
            <person name="Woyke T."/>
            <person name="Wu D."/>
            <person name="Gronow S."/>
            <person name="Wellnitz S."/>
            <person name="Brambilla E."/>
            <person name="Klenk H.-P."/>
            <person name="Eisen J.A."/>
        </authorList>
    </citation>
    <scope>NUCLEOTIDE SEQUENCE [LARGE SCALE GENOMIC DNA]</scope>
    <source>
        <strain evidence="2 3">DSM 22815</strain>
    </source>
</reference>
<keyword evidence="1" id="KW-0812">Transmembrane</keyword>
<keyword evidence="1" id="KW-0472">Membrane</keyword>
<name>H0UM29_9BACT</name>
<dbReference type="RefSeq" id="WP_008523198.1">
    <property type="nucleotide sequence ID" value="NZ_CM001376.1"/>
</dbReference>
<gene>
    <name evidence="2" type="ORF">JonanDRAFT_1239</name>
</gene>
<dbReference type="EMBL" id="CM001376">
    <property type="protein sequence ID" value="EHM13605.1"/>
    <property type="molecule type" value="Genomic_DNA"/>
</dbReference>
<evidence type="ECO:0000256" key="1">
    <source>
        <dbReference type="SAM" id="Phobius"/>
    </source>
</evidence>
<protein>
    <submittedName>
        <fullName evidence="2">Uncharacterized protein</fullName>
    </submittedName>
</protein>
<keyword evidence="3" id="KW-1185">Reference proteome</keyword>
<dbReference type="HOGENOM" id="CLU_2990645_0_0_0"/>
<organism evidence="2 3">
    <name type="scientific">Jonquetella anthropi DSM 22815</name>
    <dbReference type="NCBI Taxonomy" id="885272"/>
    <lineage>
        <taxon>Bacteria</taxon>
        <taxon>Thermotogati</taxon>
        <taxon>Synergistota</taxon>
        <taxon>Synergistia</taxon>
        <taxon>Synergistales</taxon>
        <taxon>Dethiosulfovibrionaceae</taxon>
        <taxon>Jonquetella</taxon>
    </lineage>
</organism>
<accession>H0UM29</accession>
<dbReference type="Proteomes" id="UP000003806">
    <property type="component" value="Chromosome"/>
</dbReference>
<evidence type="ECO:0000313" key="3">
    <source>
        <dbReference type="Proteomes" id="UP000003806"/>
    </source>
</evidence>
<feature type="transmembrane region" description="Helical" evidence="1">
    <location>
        <begin position="6"/>
        <end position="25"/>
    </location>
</feature>
<proteinExistence type="predicted"/>